<dbReference type="AlphaFoldDB" id="A0A8J2NM97"/>
<comment type="caution">
    <text evidence="3">The sequence shown here is derived from an EMBL/GenBank/DDBJ whole genome shotgun (WGS) entry which is preliminary data.</text>
</comment>
<dbReference type="Pfam" id="PF24681">
    <property type="entry name" value="Kelch_KLHDC2_KLHL20_DRC7"/>
    <property type="match status" value="1"/>
</dbReference>
<evidence type="ECO:0000256" key="1">
    <source>
        <dbReference type="ARBA" id="ARBA00022441"/>
    </source>
</evidence>
<dbReference type="Proteomes" id="UP000708208">
    <property type="component" value="Unassembled WGS sequence"/>
</dbReference>
<sequence>MWVLEKEQEEIGSNLGSMQISCKRFKKPWRNFDNKNHKTSYRLSKAVPIIENKMSADKEVGDAGSNLAAAGDVTTVKKSISSFKEVETLTWQHIKTVTNFAERVGHALVACSKTNKIYMLGGGNHNGDISEVWVLDYNDSASITPDGLSWEALTTSEFSGRYEFAAALNPSQDKIWIFGGADFQTPRNDICFLDLESGEFVTKFPFNREMALKTRDDDDTKDFGVPFPRTQGGNSCLLQVGERTYMAIYGGGVKGDTPGLRQGHVMTSVGTKIFVHGGMHEFAIFDDLYSIDLKDFREKTPTWLKIQTEVYPRGRAAQGIVKDGRDIYIFGGLGDDGTMGDLWKFNTESSQWSELVAAQLVTPRLDAAMTLVDLSEGSDESGKSKKILLVHGGMNTEGTLYKDFWALALP</sequence>
<evidence type="ECO:0000256" key="2">
    <source>
        <dbReference type="ARBA" id="ARBA00022737"/>
    </source>
</evidence>
<dbReference type="InterPro" id="IPR052124">
    <property type="entry name" value="Rab9_kelch_effector"/>
</dbReference>
<keyword evidence="2" id="KW-0677">Repeat</keyword>
<protein>
    <recommendedName>
        <fullName evidence="5">Kelch repeat-containing protein</fullName>
    </recommendedName>
</protein>
<evidence type="ECO:0008006" key="5">
    <source>
        <dbReference type="Google" id="ProtNLM"/>
    </source>
</evidence>
<keyword evidence="1" id="KW-0880">Kelch repeat</keyword>
<accession>A0A8J2NM97</accession>
<name>A0A8J2NM97_9HEXA</name>
<gene>
    <name evidence="3" type="ORF">AFUS01_LOCUS1506</name>
</gene>
<dbReference type="OrthoDB" id="10251809at2759"/>
<dbReference type="EMBL" id="CAJVCH010008378">
    <property type="protein sequence ID" value="CAG7663290.1"/>
    <property type="molecule type" value="Genomic_DNA"/>
</dbReference>
<dbReference type="PANTHER" id="PTHR46647">
    <property type="entry name" value="RAB9 EFFECTOR PROTEIN WITH KELCH MOTIFS"/>
    <property type="match status" value="1"/>
</dbReference>
<evidence type="ECO:0000313" key="4">
    <source>
        <dbReference type="Proteomes" id="UP000708208"/>
    </source>
</evidence>
<keyword evidence="4" id="KW-1185">Reference proteome</keyword>
<dbReference type="PANTHER" id="PTHR46647:SF1">
    <property type="entry name" value="RAB9 EFFECTOR PROTEIN WITH KELCH MOTIFS"/>
    <property type="match status" value="1"/>
</dbReference>
<reference evidence="3" key="1">
    <citation type="submission" date="2021-06" db="EMBL/GenBank/DDBJ databases">
        <authorList>
            <person name="Hodson N. C."/>
            <person name="Mongue J. A."/>
            <person name="Jaron S. K."/>
        </authorList>
    </citation>
    <scope>NUCLEOTIDE SEQUENCE</scope>
</reference>
<proteinExistence type="predicted"/>
<evidence type="ECO:0000313" key="3">
    <source>
        <dbReference type="EMBL" id="CAG7663290.1"/>
    </source>
</evidence>
<organism evidence="3 4">
    <name type="scientific">Allacma fusca</name>
    <dbReference type="NCBI Taxonomy" id="39272"/>
    <lineage>
        <taxon>Eukaryota</taxon>
        <taxon>Metazoa</taxon>
        <taxon>Ecdysozoa</taxon>
        <taxon>Arthropoda</taxon>
        <taxon>Hexapoda</taxon>
        <taxon>Collembola</taxon>
        <taxon>Symphypleona</taxon>
        <taxon>Sminthuridae</taxon>
        <taxon>Allacma</taxon>
    </lineage>
</organism>